<proteinExistence type="predicted"/>
<accession>A0A382MIB0</accession>
<organism evidence="1">
    <name type="scientific">marine metagenome</name>
    <dbReference type="NCBI Taxonomy" id="408172"/>
    <lineage>
        <taxon>unclassified sequences</taxon>
        <taxon>metagenomes</taxon>
        <taxon>ecological metagenomes</taxon>
    </lineage>
</organism>
<dbReference type="AlphaFoldDB" id="A0A382MIB0"/>
<reference evidence="1" key="1">
    <citation type="submission" date="2018-05" db="EMBL/GenBank/DDBJ databases">
        <authorList>
            <person name="Lanie J.A."/>
            <person name="Ng W.-L."/>
            <person name="Kazmierczak K.M."/>
            <person name="Andrzejewski T.M."/>
            <person name="Davidsen T.M."/>
            <person name="Wayne K.J."/>
            <person name="Tettelin H."/>
            <person name="Glass J.I."/>
            <person name="Rusch D."/>
            <person name="Podicherti R."/>
            <person name="Tsui H.-C.T."/>
            <person name="Winkler M.E."/>
        </authorList>
    </citation>
    <scope>NUCLEOTIDE SEQUENCE</scope>
</reference>
<name>A0A382MIB0_9ZZZZ</name>
<evidence type="ECO:0000313" key="1">
    <source>
        <dbReference type="EMBL" id="SVC47152.1"/>
    </source>
</evidence>
<gene>
    <name evidence="1" type="ORF">METZ01_LOCUS300006</name>
</gene>
<protein>
    <submittedName>
        <fullName evidence="1">Uncharacterized protein</fullName>
    </submittedName>
</protein>
<dbReference type="EMBL" id="UINC01093048">
    <property type="protein sequence ID" value="SVC47152.1"/>
    <property type="molecule type" value="Genomic_DNA"/>
</dbReference>
<sequence length="64" mass="6863">MAASTGSPSFLTMFCAFLTSFTSRLNQLVVGLQAAVANHNTVTKAMGFFESKAGHFLWVDYPSG</sequence>